<evidence type="ECO:0000256" key="1">
    <source>
        <dbReference type="SAM" id="MobiDB-lite"/>
    </source>
</evidence>
<feature type="compositionally biased region" description="Low complexity" evidence="1">
    <location>
        <begin position="140"/>
        <end position="154"/>
    </location>
</feature>
<evidence type="ECO:0000313" key="4">
    <source>
        <dbReference type="Proteomes" id="UP001190700"/>
    </source>
</evidence>
<gene>
    <name evidence="3" type="ORF">CYMTET_19566</name>
</gene>
<dbReference type="AlphaFoldDB" id="A0AAE0G756"/>
<feature type="transmembrane region" description="Helical" evidence="2">
    <location>
        <begin position="584"/>
        <end position="604"/>
    </location>
</feature>
<feature type="compositionally biased region" description="Polar residues" evidence="1">
    <location>
        <begin position="155"/>
        <end position="166"/>
    </location>
</feature>
<keyword evidence="4" id="KW-1185">Reference proteome</keyword>
<feature type="transmembrane region" description="Helical" evidence="2">
    <location>
        <begin position="642"/>
        <end position="662"/>
    </location>
</feature>
<feature type="transmembrane region" description="Helical" evidence="2">
    <location>
        <begin position="420"/>
        <end position="440"/>
    </location>
</feature>
<proteinExistence type="predicted"/>
<name>A0AAE0G756_9CHLO</name>
<keyword evidence="2" id="KW-0812">Transmembrane</keyword>
<protein>
    <submittedName>
        <fullName evidence="3">Uncharacterized protein</fullName>
    </submittedName>
</protein>
<evidence type="ECO:0000256" key="2">
    <source>
        <dbReference type="SAM" id="Phobius"/>
    </source>
</evidence>
<dbReference type="EMBL" id="LGRX02009144">
    <property type="protein sequence ID" value="KAK3272121.1"/>
    <property type="molecule type" value="Genomic_DNA"/>
</dbReference>
<feature type="transmembrane region" description="Helical" evidence="2">
    <location>
        <begin position="616"/>
        <end position="636"/>
    </location>
</feature>
<feature type="region of interest" description="Disordered" evidence="1">
    <location>
        <begin position="140"/>
        <end position="189"/>
    </location>
</feature>
<accession>A0AAE0G756</accession>
<comment type="caution">
    <text evidence="3">The sequence shown here is derived from an EMBL/GenBank/DDBJ whole genome shotgun (WGS) entry which is preliminary data.</text>
</comment>
<feature type="transmembrane region" description="Helical" evidence="2">
    <location>
        <begin position="375"/>
        <end position="399"/>
    </location>
</feature>
<keyword evidence="2" id="KW-0472">Membrane</keyword>
<sequence>MPRTLAALSLDKKAFILTFVMFLSDGTPLTAAFARPRSRLASSDQCFQRIEDGTCETYGMDTIRNTYDCESGVMATDPAWTTYDSVAFSSNWLRPHGCVGPDNSRYYLNSYMSSPYDCSRLACICLCTFVNTIPPTIHSAATSSPSTMNPTSSALISMSPSTASPNSIPPKTAPPITVAPSTLMPTTNNPTTAPPAIVAASTLMPTTNKPITAPPDTVAPSTPLSPASRFTAAPSTFTPAPITATPSRTSLPTAVTTAMATTVPTTHLEEDDPVDLDDEDVDTIVIVTVTGVVVGGMVGGLAGAELPGMLQFLALTVYLVIPDKPRLLVSTANRLRWMNLQLDWPLGDGGMDDCNQNSWGSAPYIFIPEATSLKAWYSFNNVIIALLLVNVIITAVQLAAYHAKWPVYNLIAFPRLQVMFLYHATPGIVQGIGFVLAHAIGNGGRVVAALIVFTALVVVIGLMASALYQGLVIEQLWVNKSTLSCTWIQDSSATWVLPHENPDGLAEEPPTSSDRGDRAKLFRRFMGPLFTRLAPLTHRSHFLDAWRVLYFPIRLTVRGLAGLLLGVFVRAVPCCWDPAPAHSSAAQIVLLLSLFGAQLVWLHAFHPLEEVVSMRLVLLASWCDFVTIWWAAVVSLGVPQGAFGILATQALSILVRGVYIYFKLGQKIWRHFRHSNTVDTGWFASFVGIGRSLTVQPDKPHTSDVSAGSQSKIAKILSIAKYREITVNPLLATELAKVDHDDRQDYVQEEELDDANRDNG</sequence>
<evidence type="ECO:0000313" key="3">
    <source>
        <dbReference type="EMBL" id="KAK3272121.1"/>
    </source>
</evidence>
<organism evidence="3 4">
    <name type="scientific">Cymbomonas tetramitiformis</name>
    <dbReference type="NCBI Taxonomy" id="36881"/>
    <lineage>
        <taxon>Eukaryota</taxon>
        <taxon>Viridiplantae</taxon>
        <taxon>Chlorophyta</taxon>
        <taxon>Pyramimonadophyceae</taxon>
        <taxon>Pyramimonadales</taxon>
        <taxon>Pyramimonadaceae</taxon>
        <taxon>Cymbomonas</taxon>
    </lineage>
</organism>
<reference evidence="3 4" key="1">
    <citation type="journal article" date="2015" name="Genome Biol. Evol.">
        <title>Comparative Genomics of a Bacterivorous Green Alga Reveals Evolutionary Causalities and Consequences of Phago-Mixotrophic Mode of Nutrition.</title>
        <authorList>
            <person name="Burns J.A."/>
            <person name="Paasch A."/>
            <person name="Narechania A."/>
            <person name="Kim E."/>
        </authorList>
    </citation>
    <scope>NUCLEOTIDE SEQUENCE [LARGE SCALE GENOMIC DNA]</scope>
    <source>
        <strain evidence="3 4">PLY_AMNH</strain>
    </source>
</reference>
<feature type="transmembrane region" description="Helical" evidence="2">
    <location>
        <begin position="446"/>
        <end position="468"/>
    </location>
</feature>
<dbReference type="Proteomes" id="UP001190700">
    <property type="component" value="Unassembled WGS sequence"/>
</dbReference>
<dbReference type="PRINTS" id="PR00173">
    <property type="entry name" value="EDTRNSPORT"/>
</dbReference>
<keyword evidence="2" id="KW-1133">Transmembrane helix</keyword>
<feature type="transmembrane region" description="Helical" evidence="2">
    <location>
        <begin position="548"/>
        <end position="572"/>
    </location>
</feature>